<accession>A0A653ZRC2</accession>
<dbReference type="Proteomes" id="UP000432350">
    <property type="component" value="Unassembled WGS sequence"/>
</dbReference>
<gene>
    <name evidence="1" type="ORF">SPHINGO8BC_150005</name>
</gene>
<name>A0A653ZRC2_SPHMU</name>
<organism evidence="1 2">
    <name type="scientific">Sphingobacterium multivorum</name>
    <dbReference type="NCBI Taxonomy" id="28454"/>
    <lineage>
        <taxon>Bacteria</taxon>
        <taxon>Pseudomonadati</taxon>
        <taxon>Bacteroidota</taxon>
        <taxon>Sphingobacteriia</taxon>
        <taxon>Sphingobacteriales</taxon>
        <taxon>Sphingobacteriaceae</taxon>
        <taxon>Sphingobacterium</taxon>
    </lineage>
</organism>
<protein>
    <submittedName>
        <fullName evidence="1">Uncharacterized protein</fullName>
    </submittedName>
</protein>
<dbReference type="EMBL" id="CABWMV010000007">
    <property type="protein sequence ID" value="VXC57817.1"/>
    <property type="molecule type" value="Genomic_DNA"/>
</dbReference>
<dbReference type="RefSeq" id="WP_159333381.1">
    <property type="nucleotide sequence ID" value="NZ_DAMBWX010000067.1"/>
</dbReference>
<proteinExistence type="predicted"/>
<dbReference type="AlphaFoldDB" id="A0A653ZRC2"/>
<sequence>MVNLLLNNASSVAYDDTDESNIKVFIDGKEHDFGDSIDNRIDYAQATKRNKYAYTLNNQFENLLLLTGAGSSIGWGKGAKQGKSMVDLWNDAEALLTPAIFDKLLKTINYNDRWEDGTIIKNLERVLSMATPAIPFISKDDIDIEDCVNKIKDFIKDACQLILPDNSPHTLLLNKMTKRKVTLPRFKLFTLNYDIMFEQAACESNFVIIDGFSYSYPRTFSGRNYDYDIVSRNLSRVKEEDNFIQKVFHLYKLHGSVNWEKEGGRIVQKEVPDNPIMIYPHQSKYESSYEQPYFEMMSRFQSSLRKENVFLITIGFSFGDKHIVTSIIEALEQNPSFQLMIINRGIDDSNANLGPFIEAARKYSNISIVSETFEEFAKSYPELKSYNQDTSKQIIINIPNS</sequence>
<dbReference type="Pfam" id="PF13289">
    <property type="entry name" value="SIR2_2"/>
    <property type="match status" value="1"/>
</dbReference>
<evidence type="ECO:0000313" key="1">
    <source>
        <dbReference type="EMBL" id="VXC57817.1"/>
    </source>
</evidence>
<evidence type="ECO:0000313" key="2">
    <source>
        <dbReference type="Proteomes" id="UP000432350"/>
    </source>
</evidence>
<reference evidence="1 2" key="1">
    <citation type="submission" date="2019-10" db="EMBL/GenBank/DDBJ databases">
        <authorList>
            <person name="Karimi E."/>
        </authorList>
    </citation>
    <scope>NUCLEOTIDE SEQUENCE [LARGE SCALE GENOMIC DNA]</scope>
    <source>
        <strain evidence="1">Sphingobacterium sp. 8BC</strain>
    </source>
</reference>